<dbReference type="Proteomes" id="UP001061991">
    <property type="component" value="Plasmid p_unnamed2"/>
</dbReference>
<keyword evidence="1" id="KW-0614">Plasmid</keyword>
<reference evidence="1" key="1">
    <citation type="submission" date="2022-09" db="EMBL/GenBank/DDBJ databases">
        <title>Interaction between co-microsymbionts with complementary sets of symbiotic genes in legume-rhizobium systems.</title>
        <authorList>
            <person name="Safronova V."/>
            <person name="Sazanova A."/>
            <person name="Afonin A."/>
            <person name="Chirak E."/>
        </authorList>
    </citation>
    <scope>NUCLEOTIDE SEQUENCE</scope>
    <source>
        <strain evidence="1">A18/3m</strain>
    </source>
</reference>
<organism evidence="1 2">
    <name type="scientific">Phyllobacterium zundukense</name>
    <dbReference type="NCBI Taxonomy" id="1867719"/>
    <lineage>
        <taxon>Bacteria</taxon>
        <taxon>Pseudomonadati</taxon>
        <taxon>Pseudomonadota</taxon>
        <taxon>Alphaproteobacteria</taxon>
        <taxon>Hyphomicrobiales</taxon>
        <taxon>Phyllobacteriaceae</taxon>
        <taxon>Phyllobacterium</taxon>
    </lineage>
</organism>
<protein>
    <submittedName>
        <fullName evidence="1">Uncharacterized protein</fullName>
    </submittedName>
</protein>
<accession>A0ACD4CX52</accession>
<geneLocation type="plasmid" evidence="1 2">
    <name>p_unnamed2</name>
</geneLocation>
<dbReference type="EMBL" id="CP104971">
    <property type="protein sequence ID" value="UXN58151.1"/>
    <property type="molecule type" value="Genomic_DNA"/>
</dbReference>
<sequence>MAFAIYYIALLASEPQSLERPTMTINFDQIAGNEENSLLTFATYLPVPRLGPRPNLTASKSIKRPGPSLLFYMTSAVYPVSQSVRNVRQAIAGNGLCR</sequence>
<evidence type="ECO:0000313" key="2">
    <source>
        <dbReference type="Proteomes" id="UP001061991"/>
    </source>
</evidence>
<keyword evidence="2" id="KW-1185">Reference proteome</keyword>
<proteinExistence type="predicted"/>
<name>A0ACD4CX52_9HYPH</name>
<gene>
    <name evidence="1" type="ORF">N8E88_04825</name>
</gene>
<evidence type="ECO:0000313" key="1">
    <source>
        <dbReference type="EMBL" id="UXN58151.1"/>
    </source>
</evidence>